<keyword evidence="1" id="KW-0238">DNA-binding</keyword>
<evidence type="ECO:0000313" key="3">
    <source>
        <dbReference type="EMBL" id="MED6222652.1"/>
    </source>
</evidence>
<dbReference type="InterPro" id="IPR052035">
    <property type="entry name" value="ZnF_BED_domain_contain"/>
</dbReference>
<dbReference type="Pfam" id="PF14372">
    <property type="entry name" value="hAT-like_RNase-H"/>
    <property type="match status" value="1"/>
</dbReference>
<name>A0ABU6ZL24_9FABA</name>
<dbReference type="EMBL" id="JASCZI010272537">
    <property type="protein sequence ID" value="MED6222652.1"/>
    <property type="molecule type" value="Genomic_DNA"/>
</dbReference>
<dbReference type="Proteomes" id="UP001341840">
    <property type="component" value="Unassembled WGS sequence"/>
</dbReference>
<organism evidence="3 4">
    <name type="scientific">Stylosanthes scabra</name>
    <dbReference type="NCBI Taxonomy" id="79078"/>
    <lineage>
        <taxon>Eukaryota</taxon>
        <taxon>Viridiplantae</taxon>
        <taxon>Streptophyta</taxon>
        <taxon>Embryophyta</taxon>
        <taxon>Tracheophyta</taxon>
        <taxon>Spermatophyta</taxon>
        <taxon>Magnoliopsida</taxon>
        <taxon>eudicotyledons</taxon>
        <taxon>Gunneridae</taxon>
        <taxon>Pentapetalae</taxon>
        <taxon>rosids</taxon>
        <taxon>fabids</taxon>
        <taxon>Fabales</taxon>
        <taxon>Fabaceae</taxon>
        <taxon>Papilionoideae</taxon>
        <taxon>50 kb inversion clade</taxon>
        <taxon>dalbergioids sensu lato</taxon>
        <taxon>Dalbergieae</taxon>
        <taxon>Pterocarpus clade</taxon>
        <taxon>Stylosanthes</taxon>
    </lineage>
</organism>
<feature type="domain" description="hAT-like transposase RNase-H fold" evidence="2">
    <location>
        <begin position="243"/>
        <end position="347"/>
    </location>
</feature>
<evidence type="ECO:0000313" key="4">
    <source>
        <dbReference type="Proteomes" id="UP001341840"/>
    </source>
</evidence>
<evidence type="ECO:0000256" key="1">
    <source>
        <dbReference type="ARBA" id="ARBA00023125"/>
    </source>
</evidence>
<keyword evidence="4" id="KW-1185">Reference proteome</keyword>
<accession>A0ABU6ZL24</accession>
<reference evidence="3 4" key="1">
    <citation type="journal article" date="2023" name="Plants (Basel)">
        <title>Bridging the Gap: Combining Genomics and Transcriptomics Approaches to Understand Stylosanthes scabra, an Orphan Legume from the Brazilian Caatinga.</title>
        <authorList>
            <person name="Ferreira-Neto J.R.C."/>
            <person name="da Silva M.D."/>
            <person name="Binneck E."/>
            <person name="de Melo N.F."/>
            <person name="da Silva R.H."/>
            <person name="de Melo A.L.T.M."/>
            <person name="Pandolfi V."/>
            <person name="Bustamante F.O."/>
            <person name="Brasileiro-Vidal A.C."/>
            <person name="Benko-Iseppon A.M."/>
        </authorList>
    </citation>
    <scope>NUCLEOTIDE SEQUENCE [LARGE SCALE GENOMIC DNA]</scope>
    <source>
        <tissue evidence="3">Leaves</tissue>
    </source>
</reference>
<evidence type="ECO:0000259" key="2">
    <source>
        <dbReference type="Pfam" id="PF14372"/>
    </source>
</evidence>
<gene>
    <name evidence="3" type="ORF">PIB30_118787</name>
</gene>
<proteinExistence type="predicted"/>
<dbReference type="PANTHER" id="PTHR46481:SF8">
    <property type="entry name" value="ZINC FINGER BED DOMAIN-CONTAINING PROTEIN RICESLEEPER 1-LIKE"/>
    <property type="match status" value="1"/>
</dbReference>
<dbReference type="InterPro" id="IPR012337">
    <property type="entry name" value="RNaseH-like_sf"/>
</dbReference>
<protein>
    <recommendedName>
        <fullName evidence="2">hAT-like transposase RNase-H fold domain-containing protein</fullName>
    </recommendedName>
</protein>
<dbReference type="InterPro" id="IPR025525">
    <property type="entry name" value="hAT-like_transposase_RNase-H"/>
</dbReference>
<comment type="caution">
    <text evidence="3">The sequence shown here is derived from an EMBL/GenBank/DDBJ whole genome shotgun (WGS) entry which is preliminary data.</text>
</comment>
<sequence>MQNFLSTNCGRVCLTTDTWTSNQNFTYMSLTAYFVDLNWKLHKHILNFCQVTSHSGEVIGATVESCLNSWNLNQVFSVTVNNASSNDVAIRYLKQRLNSWNNSILNGDYIHLRCCAHVLNLIVKERLKEIDNSILKIRNAVKYVKSSTPRGLRFQKCVELEKIQCRALPCMDVETRWNSTFHMLDVALKHRKAYELLALKDNSYIAELGGGKGIGVPSNADWEYVQSIIPFLRLFNDATICISGSLYVTSDMYMKEVFAIGRSIRHICENYDDLSTSSIAKRIKVKYDKYWGNSDSVNMLLLIAVILNPMQKIEYVNYFLDYLFGVEKGAELKLKLVKCLKLLYQQYQDIERGSEVDTQDVQASNSDIDPHGMAFFLQATGRRSNTKSELDRYLQEECEPYSHKFDILN</sequence>
<dbReference type="SUPFAM" id="SSF53098">
    <property type="entry name" value="Ribonuclease H-like"/>
    <property type="match status" value="1"/>
</dbReference>
<dbReference type="PANTHER" id="PTHR46481">
    <property type="entry name" value="ZINC FINGER BED DOMAIN-CONTAINING PROTEIN 4"/>
    <property type="match status" value="1"/>
</dbReference>